<dbReference type="Gene3D" id="2.40.50.140">
    <property type="entry name" value="Nucleic acid-binding proteins"/>
    <property type="match status" value="1"/>
</dbReference>
<evidence type="ECO:0000259" key="7">
    <source>
        <dbReference type="PROSITE" id="PS50893"/>
    </source>
</evidence>
<feature type="domain" description="ABC transporter" evidence="7">
    <location>
        <begin position="6"/>
        <end position="236"/>
    </location>
</feature>
<dbReference type="PROSITE" id="PS00211">
    <property type="entry name" value="ABC_TRANSPORTER_1"/>
    <property type="match status" value="1"/>
</dbReference>
<keyword evidence="6" id="KW-0472">Membrane</keyword>
<dbReference type="InterPro" id="IPR012340">
    <property type="entry name" value="NA-bd_OB-fold"/>
</dbReference>
<dbReference type="SUPFAM" id="SSF50331">
    <property type="entry name" value="MOP-like"/>
    <property type="match status" value="1"/>
</dbReference>
<dbReference type="FunFam" id="3.40.50.300:FF:000042">
    <property type="entry name" value="Maltose/maltodextrin ABC transporter, ATP-binding protein"/>
    <property type="match status" value="1"/>
</dbReference>
<evidence type="ECO:0000256" key="2">
    <source>
        <dbReference type="ARBA" id="ARBA00022475"/>
    </source>
</evidence>
<keyword evidence="4 8" id="KW-0067">ATP-binding</keyword>
<comment type="caution">
    <text evidence="8">The sequence shown here is derived from an EMBL/GenBank/DDBJ whole genome shotgun (WGS) entry which is preliminary data.</text>
</comment>
<dbReference type="InterPro" id="IPR008995">
    <property type="entry name" value="Mo/tungstate-bd_C_term_dom"/>
</dbReference>
<proteinExistence type="predicted"/>
<keyword evidence="2" id="KW-1003">Cell membrane</keyword>
<dbReference type="Gene3D" id="3.40.50.300">
    <property type="entry name" value="P-loop containing nucleotide triphosphate hydrolases"/>
    <property type="match status" value="1"/>
</dbReference>
<dbReference type="InterPro" id="IPR027417">
    <property type="entry name" value="P-loop_NTPase"/>
</dbReference>
<dbReference type="PROSITE" id="PS50893">
    <property type="entry name" value="ABC_TRANSPORTER_2"/>
    <property type="match status" value="1"/>
</dbReference>
<dbReference type="Pfam" id="PF00005">
    <property type="entry name" value="ABC_tran"/>
    <property type="match status" value="1"/>
</dbReference>
<name>A0A7C2C0Q3_9DEIN</name>
<dbReference type="AlphaFoldDB" id="A0A7C2C0Q3"/>
<dbReference type="GO" id="GO:0055052">
    <property type="term" value="C:ATP-binding cassette (ABC) transporter complex, substrate-binding subunit-containing"/>
    <property type="evidence" value="ECO:0007669"/>
    <property type="project" value="TreeGrafter"/>
</dbReference>
<evidence type="ECO:0000256" key="6">
    <source>
        <dbReference type="ARBA" id="ARBA00023136"/>
    </source>
</evidence>
<dbReference type="SUPFAM" id="SSF52540">
    <property type="entry name" value="P-loop containing nucleoside triphosphate hydrolases"/>
    <property type="match status" value="1"/>
</dbReference>
<evidence type="ECO:0000256" key="3">
    <source>
        <dbReference type="ARBA" id="ARBA00022741"/>
    </source>
</evidence>
<dbReference type="InterPro" id="IPR003593">
    <property type="entry name" value="AAA+_ATPase"/>
</dbReference>
<dbReference type="InterPro" id="IPR013611">
    <property type="entry name" value="Transp-assoc_OB_typ2"/>
</dbReference>
<accession>A0A7C2C0Q3</accession>
<dbReference type="GO" id="GO:0140359">
    <property type="term" value="F:ABC-type transporter activity"/>
    <property type="evidence" value="ECO:0007669"/>
    <property type="project" value="UniProtKB-ARBA"/>
</dbReference>
<evidence type="ECO:0000313" key="8">
    <source>
        <dbReference type="EMBL" id="HEH82640.1"/>
    </source>
</evidence>
<dbReference type="InterPro" id="IPR003439">
    <property type="entry name" value="ABC_transporter-like_ATP-bd"/>
</dbReference>
<dbReference type="PANTHER" id="PTHR43875:SF15">
    <property type="entry name" value="TREHALOSE IMPORT ATP-BINDING PROTEIN SUGC"/>
    <property type="match status" value="1"/>
</dbReference>
<keyword evidence="3" id="KW-0547">Nucleotide-binding</keyword>
<dbReference type="GO" id="GO:0016887">
    <property type="term" value="F:ATP hydrolysis activity"/>
    <property type="evidence" value="ECO:0007669"/>
    <property type="project" value="InterPro"/>
</dbReference>
<dbReference type="InterPro" id="IPR047641">
    <property type="entry name" value="ABC_transpr_MalK/UgpC-like"/>
</dbReference>
<keyword evidence="1" id="KW-0813">Transport</keyword>
<dbReference type="Gene3D" id="2.40.50.100">
    <property type="match status" value="1"/>
</dbReference>
<dbReference type="EMBL" id="DSKL01000252">
    <property type="protein sequence ID" value="HEH82640.1"/>
    <property type="molecule type" value="Genomic_DNA"/>
</dbReference>
<reference evidence="8" key="1">
    <citation type="journal article" date="2020" name="mSystems">
        <title>Genome- and Community-Level Interaction Insights into Carbon Utilization and Element Cycling Functions of Hydrothermarchaeota in Hydrothermal Sediment.</title>
        <authorList>
            <person name="Zhou Z."/>
            <person name="Liu Y."/>
            <person name="Xu W."/>
            <person name="Pan J."/>
            <person name="Luo Z.H."/>
            <person name="Li M."/>
        </authorList>
    </citation>
    <scope>NUCLEOTIDE SEQUENCE [LARGE SCALE GENOMIC DNA]</scope>
    <source>
        <strain evidence="8">SpSt-246</strain>
    </source>
</reference>
<keyword evidence="5" id="KW-1278">Translocase</keyword>
<dbReference type="InterPro" id="IPR017871">
    <property type="entry name" value="ABC_transporter-like_CS"/>
</dbReference>
<evidence type="ECO:0000256" key="1">
    <source>
        <dbReference type="ARBA" id="ARBA00022448"/>
    </source>
</evidence>
<evidence type="ECO:0000256" key="5">
    <source>
        <dbReference type="ARBA" id="ARBA00022967"/>
    </source>
</evidence>
<sequence>MKGFSVELQHLSKRFGQVEALRELSLDIRPGELVALLGPSGCGKTTTLLLISGIYRPSAGRILFDGRPVEHLHPKDRDIGMVFQSYALYPHMTLRENIAFPLRLKRLGAREVRERVERVATLLGIAELLERRPAEVSGGQQQRAALARALVKEPGLLLLDEPLSNLDARIRLQARTEIRRLQLQLGVTTLLVTHDQAEALAMADRVAVLAEGRLQQYDAPEVLYRRPANTFVAHFIGDPPMNLYRGRFTPEGFVGEVRWPLPSGRPPPLLGEGFLGIRPEDLTVVPGEVPEGVRGRVLLREALGREVLLTLALEGGGQVRALVPGGAPYRPGDAVGLRYALEALHFFDPEGRRMGDGVAPARGA</sequence>
<evidence type="ECO:0000256" key="4">
    <source>
        <dbReference type="ARBA" id="ARBA00022840"/>
    </source>
</evidence>
<organism evidence="8">
    <name type="scientific">Thermus islandicus</name>
    <dbReference type="NCBI Taxonomy" id="540988"/>
    <lineage>
        <taxon>Bacteria</taxon>
        <taxon>Thermotogati</taxon>
        <taxon>Deinococcota</taxon>
        <taxon>Deinococci</taxon>
        <taxon>Thermales</taxon>
        <taxon>Thermaceae</taxon>
        <taxon>Thermus</taxon>
    </lineage>
</organism>
<dbReference type="GO" id="GO:0005524">
    <property type="term" value="F:ATP binding"/>
    <property type="evidence" value="ECO:0007669"/>
    <property type="project" value="UniProtKB-KW"/>
</dbReference>
<gene>
    <name evidence="8" type="ORF">ENP73_06605</name>
</gene>
<dbReference type="SMART" id="SM00382">
    <property type="entry name" value="AAA"/>
    <property type="match status" value="1"/>
</dbReference>
<dbReference type="Pfam" id="PF08402">
    <property type="entry name" value="TOBE_2"/>
    <property type="match status" value="1"/>
</dbReference>
<dbReference type="PANTHER" id="PTHR43875">
    <property type="entry name" value="MALTODEXTRIN IMPORT ATP-BINDING PROTEIN MSMX"/>
    <property type="match status" value="1"/>
</dbReference>
<protein>
    <submittedName>
        <fullName evidence="8">ABC transporter ATP-binding protein</fullName>
    </submittedName>
</protein>